<feature type="transmembrane region" description="Helical" evidence="6">
    <location>
        <begin position="724"/>
        <end position="748"/>
    </location>
</feature>
<evidence type="ECO:0000259" key="7">
    <source>
        <dbReference type="Pfam" id="PF02687"/>
    </source>
</evidence>
<dbReference type="Pfam" id="PF02687">
    <property type="entry name" value="FtsX"/>
    <property type="match status" value="2"/>
</dbReference>
<dbReference type="PANTHER" id="PTHR30287">
    <property type="entry name" value="MEMBRANE COMPONENT OF PREDICTED ABC SUPERFAMILY METABOLITE UPTAKE TRANSPORTER"/>
    <property type="match status" value="1"/>
</dbReference>
<name>A0A2A7U0W1_EDWTA</name>
<evidence type="ECO:0000256" key="2">
    <source>
        <dbReference type="ARBA" id="ARBA00022475"/>
    </source>
</evidence>
<evidence type="ECO:0000256" key="6">
    <source>
        <dbReference type="SAM" id="Phobius"/>
    </source>
</evidence>
<feature type="transmembrane region" description="Helical" evidence="6">
    <location>
        <begin position="243"/>
        <end position="266"/>
    </location>
</feature>
<comment type="subcellular location">
    <subcellularLocation>
        <location evidence="1">Cell membrane</location>
        <topology evidence="1">Multi-pass membrane protein</topology>
    </subcellularLocation>
</comment>
<feature type="transmembrane region" description="Helical" evidence="6">
    <location>
        <begin position="684"/>
        <end position="703"/>
    </location>
</feature>
<evidence type="ECO:0000313" key="9">
    <source>
        <dbReference type="Proteomes" id="UP000219788"/>
    </source>
</evidence>
<protein>
    <submittedName>
        <fullName evidence="8">Permease</fullName>
    </submittedName>
</protein>
<evidence type="ECO:0000256" key="4">
    <source>
        <dbReference type="ARBA" id="ARBA00022989"/>
    </source>
</evidence>
<dbReference type="PANTHER" id="PTHR30287:SF1">
    <property type="entry name" value="INNER MEMBRANE PROTEIN"/>
    <property type="match status" value="1"/>
</dbReference>
<feature type="domain" description="ABC3 transporter permease C-terminal" evidence="7">
    <location>
        <begin position="247"/>
        <end position="364"/>
    </location>
</feature>
<dbReference type="Proteomes" id="UP000219788">
    <property type="component" value="Unassembled WGS sequence"/>
</dbReference>
<feature type="transmembrane region" description="Helical" evidence="6">
    <location>
        <begin position="768"/>
        <end position="794"/>
    </location>
</feature>
<evidence type="ECO:0000313" key="8">
    <source>
        <dbReference type="EMBL" id="PEH71863.1"/>
    </source>
</evidence>
<dbReference type="InterPro" id="IPR003838">
    <property type="entry name" value="ABC3_permease_C"/>
</dbReference>
<reference evidence="9" key="1">
    <citation type="submission" date="2017-09" db="EMBL/GenBank/DDBJ databases">
        <title>FDA dAtabase for Regulatory Grade micrObial Sequences (FDA-ARGOS): Supporting development and validation of Infectious Disease Dx tests.</title>
        <authorList>
            <person name="Goldberg B."/>
            <person name="Campos J."/>
            <person name="Tallon L."/>
            <person name="Sadzewicz L."/>
            <person name="Ott S."/>
            <person name="Zhao X."/>
            <person name="Nagaraj S."/>
            <person name="Vavikolanu K."/>
            <person name="Aluvathingal J."/>
            <person name="Nadendla S."/>
            <person name="Geyer C."/>
            <person name="Sichtig H."/>
        </authorList>
    </citation>
    <scope>NUCLEOTIDE SEQUENCE [LARGE SCALE GENOMIC DNA]</scope>
    <source>
        <strain evidence="9">FDAARGOS_370</strain>
    </source>
</reference>
<proteinExistence type="predicted"/>
<keyword evidence="5 6" id="KW-0472">Membrane</keyword>
<dbReference type="STRING" id="636.AAW15_03615"/>
<dbReference type="AlphaFoldDB" id="A0A2A7U0W1"/>
<feature type="transmembrane region" description="Helical" evidence="6">
    <location>
        <begin position="379"/>
        <end position="398"/>
    </location>
</feature>
<accession>A0A2A7U0W1</accession>
<feature type="domain" description="ABC3 transporter permease C-terminal" evidence="7">
    <location>
        <begin position="684"/>
        <end position="793"/>
    </location>
</feature>
<keyword evidence="4 6" id="KW-1133">Transmembrane helix</keyword>
<evidence type="ECO:0000256" key="5">
    <source>
        <dbReference type="ARBA" id="ARBA00023136"/>
    </source>
</evidence>
<dbReference type="GO" id="GO:0005886">
    <property type="term" value="C:plasma membrane"/>
    <property type="evidence" value="ECO:0007669"/>
    <property type="project" value="UniProtKB-SubCell"/>
</dbReference>
<evidence type="ECO:0000256" key="1">
    <source>
        <dbReference type="ARBA" id="ARBA00004651"/>
    </source>
</evidence>
<keyword evidence="2" id="KW-1003">Cell membrane</keyword>
<gene>
    <name evidence="8" type="ORF">CRM76_07925</name>
</gene>
<dbReference type="EMBL" id="PDDV01000013">
    <property type="protein sequence ID" value="PEH71863.1"/>
    <property type="molecule type" value="Genomic_DNA"/>
</dbReference>
<sequence length="800" mass="87689">MIRRWFWREWRTPSLLIVWLALVLAVACVLALGRIGDRLDQGLQRQGREAIAADRVLRSYQPLAEAWLTQARNDEVRVSQQWVFSTMVYAAGQLQLAEVKAVDAAYPLYGRLATQPPGLALRPGEALLAPRLMAQLALRPGDSVEVGDITLRVAGELTQEPDAAFSLLRTAPRLLITLADARRSGIVQPGSRVSYRYGLAGSRAALARYDAYLSTRLQPDQRLTQAAQGSNVLGRTLARAQQFLLLSALLTLLLAMAAVAIAMNHYCRSRYALVALLKTLGGGRRTLFRWIAGQWLSLLASALLVGAGVGLAVEAGLLRLLAPMLPAALPAPSAWPWLWTLAGMPLMALLVGLRPYRQLLATPPLRVLRADALHPLWPLRYYLPTMALLLLAVLWGLIGASPLLWALLGGIALLAALLALVGWLALWGVRRLVPGQLALRLALGRLLRQPGATLSQMAAFSLSFMLLALLLTLRGDLLDRWRQQLPADSPNYFLLNIDADQRPALAAFLQQHGVTPSRFYPIVLARLTAINGQPPALQGQEESLNRELNLTWLADLPAGNPLTAGHWPPGEGGVSVEQGLAGRLGLKLGDQLTFSGDSRQFSAEITSLRRVDWESLRPNFYFIFPPGALDAQPQSWLTSFRYQGDTRLLVQLNRQFPTLTLLDMGAILQQAQQVLTQVGRALEVMVALVVLCGVLLLLAQVQVGMQQRRRELRVYRILGAPRRLLHTTLYAEFILLGAVVGLVAAAGAEAALWLLQSRVFDFPWQPTWSLWLLLPPGAALLLGGCGALLGVRLLGRRRAR</sequence>
<feature type="transmembrane region" description="Helical" evidence="6">
    <location>
        <begin position="287"/>
        <end position="313"/>
    </location>
</feature>
<comment type="caution">
    <text evidence="8">The sequence shown here is derived from an EMBL/GenBank/DDBJ whole genome shotgun (WGS) entry which is preliminary data.</text>
</comment>
<feature type="transmembrane region" description="Helical" evidence="6">
    <location>
        <begin position="404"/>
        <end position="429"/>
    </location>
</feature>
<keyword evidence="3 6" id="KW-0812">Transmembrane</keyword>
<dbReference type="OrthoDB" id="5292592at2"/>
<dbReference type="PROSITE" id="PS51257">
    <property type="entry name" value="PROKAR_LIPOPROTEIN"/>
    <property type="match status" value="1"/>
</dbReference>
<dbReference type="NCBIfam" id="NF041854">
    <property type="entry name" value="ABC_perm_YbbP"/>
    <property type="match status" value="1"/>
</dbReference>
<feature type="transmembrane region" description="Helical" evidence="6">
    <location>
        <begin position="333"/>
        <end position="353"/>
    </location>
</feature>
<feature type="transmembrane region" description="Helical" evidence="6">
    <location>
        <begin position="450"/>
        <end position="473"/>
    </location>
</feature>
<organism evidence="8 9">
    <name type="scientific">Edwardsiella tarda</name>
    <dbReference type="NCBI Taxonomy" id="636"/>
    <lineage>
        <taxon>Bacteria</taxon>
        <taxon>Pseudomonadati</taxon>
        <taxon>Pseudomonadota</taxon>
        <taxon>Gammaproteobacteria</taxon>
        <taxon>Enterobacterales</taxon>
        <taxon>Hafniaceae</taxon>
        <taxon>Edwardsiella</taxon>
    </lineage>
</organism>
<dbReference type="InterPro" id="IPR049727">
    <property type="entry name" value="YbbP"/>
</dbReference>
<dbReference type="RefSeq" id="WP_098142936.1">
    <property type="nucleotide sequence ID" value="NZ_PDDV01000013.1"/>
</dbReference>
<evidence type="ECO:0000256" key="3">
    <source>
        <dbReference type="ARBA" id="ARBA00022692"/>
    </source>
</evidence>
<dbReference type="InterPro" id="IPR038766">
    <property type="entry name" value="Membrane_comp_ABC_pdt"/>
</dbReference>